<dbReference type="AlphaFoldDB" id="A0A423UBW1"/>
<accession>A0A423UBW1</accession>
<organism evidence="1 2">
    <name type="scientific">Bifidobacterium mongoliense</name>
    <dbReference type="NCBI Taxonomy" id="518643"/>
    <lineage>
        <taxon>Bacteria</taxon>
        <taxon>Bacillati</taxon>
        <taxon>Actinomycetota</taxon>
        <taxon>Actinomycetes</taxon>
        <taxon>Bifidobacteriales</taxon>
        <taxon>Bifidobacteriaceae</taxon>
        <taxon>Bifidobacterium</taxon>
    </lineage>
</organism>
<comment type="caution">
    <text evidence="1">The sequence shown here is derived from an EMBL/GenBank/DDBJ whole genome shotgun (WGS) entry which is preliminary data.</text>
</comment>
<evidence type="ECO:0000313" key="1">
    <source>
        <dbReference type="EMBL" id="ROT86185.1"/>
    </source>
</evidence>
<dbReference type="InterPro" id="IPR053842">
    <property type="entry name" value="NikA-like"/>
</dbReference>
<dbReference type="RefSeq" id="WP_184937230.1">
    <property type="nucleotide sequence ID" value="NZ_QRAJ01000016.1"/>
</dbReference>
<protein>
    <submittedName>
        <fullName evidence="1">Conjugal transfer protein TrbI</fullName>
    </submittedName>
</protein>
<evidence type="ECO:0000313" key="2">
    <source>
        <dbReference type="Proteomes" id="UP000285266"/>
    </source>
</evidence>
<dbReference type="EMBL" id="QRAJ01000016">
    <property type="protein sequence ID" value="ROT86185.1"/>
    <property type="molecule type" value="Genomic_DNA"/>
</dbReference>
<reference evidence="1 2" key="1">
    <citation type="submission" date="2018-07" db="EMBL/GenBank/DDBJ databases">
        <title>The role of parmesan cheese in vectoring bovine microbiota.</title>
        <authorList>
            <person name="Lugli G.A."/>
            <person name="Milani C."/>
        </authorList>
    </citation>
    <scope>NUCLEOTIDE SEQUENCE [LARGE SCALE GENOMIC DNA]</scope>
    <source>
        <strain evidence="1 2">BMONG18</strain>
    </source>
</reference>
<dbReference type="Pfam" id="PF21983">
    <property type="entry name" value="NikA-like"/>
    <property type="match status" value="1"/>
</dbReference>
<proteinExistence type="predicted"/>
<gene>
    <name evidence="1" type="ORF">BMONG18_1693</name>
</gene>
<name>A0A423UBW1_9BIFI</name>
<dbReference type="Proteomes" id="UP000285266">
    <property type="component" value="Unassembled WGS sequence"/>
</dbReference>
<sequence>MSWTDGRKRSVIKKVAFTPDEWDRVEAVLTEVRGYRSMTWNEFASRSVLGKRIVRVVLPFDPKRVTREINKLGVNVNQIAARVNAQDYATLAEVEETRRLLSQVQEQLHECWQLMKRDEC</sequence>